<dbReference type="InterPro" id="IPR016181">
    <property type="entry name" value="Acyl_CoA_acyltransferase"/>
</dbReference>
<dbReference type="EMBL" id="JOWA01000110">
    <property type="protein sequence ID" value="KEZ41253.1"/>
    <property type="molecule type" value="Genomic_DNA"/>
</dbReference>
<reference evidence="3 4" key="1">
    <citation type="journal article" date="2014" name="Genome Announc.">
        <title>Draft genome sequence of the pathogenic fungus Scedosporium apiospermum.</title>
        <authorList>
            <person name="Vandeputte P."/>
            <person name="Ghamrawi S."/>
            <person name="Rechenmann M."/>
            <person name="Iltis A."/>
            <person name="Giraud S."/>
            <person name="Fleury M."/>
            <person name="Thornton C."/>
            <person name="Delhaes L."/>
            <person name="Meyer W."/>
            <person name="Papon N."/>
            <person name="Bouchara J.P."/>
        </authorList>
    </citation>
    <scope>NUCLEOTIDE SEQUENCE [LARGE SCALE GENOMIC DNA]</scope>
    <source>
        <strain evidence="3 4">IHEM 14462</strain>
    </source>
</reference>
<dbReference type="Gene3D" id="3.40.630.30">
    <property type="match status" value="1"/>
</dbReference>
<keyword evidence="4" id="KW-1185">Reference proteome</keyword>
<comment type="caution">
    <text evidence="3">The sequence shown here is derived from an EMBL/GenBank/DDBJ whole genome shotgun (WGS) entry which is preliminary data.</text>
</comment>
<dbReference type="InterPro" id="IPR000182">
    <property type="entry name" value="GNAT_dom"/>
</dbReference>
<dbReference type="GeneID" id="27726415"/>
<evidence type="ECO:0000259" key="2">
    <source>
        <dbReference type="Pfam" id="PF00583"/>
    </source>
</evidence>
<dbReference type="SUPFAM" id="SSF55729">
    <property type="entry name" value="Acyl-CoA N-acyltransferases (Nat)"/>
    <property type="match status" value="1"/>
</dbReference>
<evidence type="ECO:0000313" key="4">
    <source>
        <dbReference type="Proteomes" id="UP000028545"/>
    </source>
</evidence>
<keyword evidence="1" id="KW-0472">Membrane</keyword>
<dbReference type="HOGENOM" id="CLU_040076_1_0_1"/>
<dbReference type="KEGG" id="sapo:SAPIO_CDS7343"/>
<name>A0A084G1P1_PSEDA</name>
<dbReference type="OMA" id="GPMFADD"/>
<dbReference type="GO" id="GO:0016747">
    <property type="term" value="F:acyltransferase activity, transferring groups other than amino-acyl groups"/>
    <property type="evidence" value="ECO:0007669"/>
    <property type="project" value="InterPro"/>
</dbReference>
<gene>
    <name evidence="3" type="ORF">SAPIO_CDS7343</name>
</gene>
<dbReference type="RefSeq" id="XP_016641052.1">
    <property type="nucleotide sequence ID" value="XM_016789225.1"/>
</dbReference>
<protein>
    <recommendedName>
        <fullName evidence="2">N-acetyltransferase domain-containing protein</fullName>
    </recommendedName>
</protein>
<organism evidence="3 4">
    <name type="scientific">Pseudallescheria apiosperma</name>
    <name type="common">Scedosporium apiospermum</name>
    <dbReference type="NCBI Taxonomy" id="563466"/>
    <lineage>
        <taxon>Eukaryota</taxon>
        <taxon>Fungi</taxon>
        <taxon>Dikarya</taxon>
        <taxon>Ascomycota</taxon>
        <taxon>Pezizomycotina</taxon>
        <taxon>Sordariomycetes</taxon>
        <taxon>Hypocreomycetidae</taxon>
        <taxon>Microascales</taxon>
        <taxon>Microascaceae</taxon>
        <taxon>Scedosporium</taxon>
    </lineage>
</organism>
<dbReference type="OrthoDB" id="5343688at2759"/>
<dbReference type="VEuPathDB" id="FungiDB:SAPIO_CDS7343"/>
<keyword evidence="1" id="KW-1133">Transmembrane helix</keyword>
<dbReference type="Proteomes" id="UP000028545">
    <property type="component" value="Unassembled WGS sequence"/>
</dbReference>
<proteinExistence type="predicted"/>
<accession>A0A084G1P1</accession>
<evidence type="ECO:0000256" key="1">
    <source>
        <dbReference type="SAM" id="Phobius"/>
    </source>
</evidence>
<dbReference type="Pfam" id="PF00583">
    <property type="entry name" value="Acetyltransf_1"/>
    <property type="match status" value="1"/>
</dbReference>
<dbReference type="AlphaFoldDB" id="A0A084G1P1"/>
<evidence type="ECO:0000313" key="3">
    <source>
        <dbReference type="EMBL" id="KEZ41253.1"/>
    </source>
</evidence>
<sequence length="323" mass="35267">MESHRHVQVRELDLSACHPSSIVDKINSVPALKTSTAFFTFLRANLALNHSALSSQTNTPLLEPTITYVPSSPSPLGANTPLVPLDDIPPLSLEILTNEDEKTDALQLVAESVVEQRKEAVIGLGTHPLCLSGLVTSMGLAFHYSYGARGRDLAVPFLMCALLMATYLAAVYYLTAGYIRVAQDVIPSWVASGDCRRDIVLAAHEGNKIIGALVLRLEPSFTSLSRRKGRHPSLRGGRCVIKAWTTAKPHRGEGVGMSLLRRAVKLTREKCGKDAAVGFAKEHANSTMILPEMFNGSFRKRERRATQALDDVLADLDSSRKKR</sequence>
<feature type="domain" description="N-acetyltransferase" evidence="2">
    <location>
        <begin position="199"/>
        <end position="273"/>
    </location>
</feature>
<feature type="transmembrane region" description="Helical" evidence="1">
    <location>
        <begin position="154"/>
        <end position="174"/>
    </location>
</feature>
<feature type="transmembrane region" description="Helical" evidence="1">
    <location>
        <begin position="121"/>
        <end position="142"/>
    </location>
</feature>
<keyword evidence="1" id="KW-0812">Transmembrane</keyword>